<evidence type="ECO:0000256" key="1">
    <source>
        <dbReference type="SAM" id="MobiDB-lite"/>
    </source>
</evidence>
<dbReference type="EMBL" id="AVOT02001741">
    <property type="protein sequence ID" value="MBW0467992.1"/>
    <property type="molecule type" value="Genomic_DNA"/>
</dbReference>
<dbReference type="Proteomes" id="UP000765509">
    <property type="component" value="Unassembled WGS sequence"/>
</dbReference>
<evidence type="ECO:0000313" key="3">
    <source>
        <dbReference type="Proteomes" id="UP000765509"/>
    </source>
</evidence>
<comment type="caution">
    <text evidence="2">The sequence shown here is derived from an EMBL/GenBank/DDBJ whole genome shotgun (WGS) entry which is preliminary data.</text>
</comment>
<feature type="region of interest" description="Disordered" evidence="1">
    <location>
        <begin position="24"/>
        <end position="52"/>
    </location>
</feature>
<gene>
    <name evidence="2" type="ORF">O181_007707</name>
</gene>
<accession>A0A9Q3BMG4</accession>
<protein>
    <submittedName>
        <fullName evidence="2">Uncharacterized protein</fullName>
    </submittedName>
</protein>
<evidence type="ECO:0000313" key="2">
    <source>
        <dbReference type="EMBL" id="MBW0467992.1"/>
    </source>
</evidence>
<reference evidence="2" key="1">
    <citation type="submission" date="2021-03" db="EMBL/GenBank/DDBJ databases">
        <title>Draft genome sequence of rust myrtle Austropuccinia psidii MF-1, a brazilian biotype.</title>
        <authorList>
            <person name="Quecine M.C."/>
            <person name="Pachon D.M.R."/>
            <person name="Bonatelli M.L."/>
            <person name="Correr F.H."/>
            <person name="Franceschini L.M."/>
            <person name="Leite T.F."/>
            <person name="Margarido G.R.A."/>
            <person name="Almeida C.A."/>
            <person name="Ferrarezi J.A."/>
            <person name="Labate C.A."/>
        </authorList>
    </citation>
    <scope>NUCLEOTIDE SEQUENCE</scope>
    <source>
        <strain evidence="2">MF-1</strain>
    </source>
</reference>
<name>A0A9Q3BMG4_9BASI</name>
<feature type="region of interest" description="Disordered" evidence="1">
    <location>
        <begin position="108"/>
        <end position="160"/>
    </location>
</feature>
<proteinExistence type="predicted"/>
<keyword evidence="3" id="KW-1185">Reference proteome</keyword>
<organism evidence="2 3">
    <name type="scientific">Austropuccinia psidii MF-1</name>
    <dbReference type="NCBI Taxonomy" id="1389203"/>
    <lineage>
        <taxon>Eukaryota</taxon>
        <taxon>Fungi</taxon>
        <taxon>Dikarya</taxon>
        <taxon>Basidiomycota</taxon>
        <taxon>Pucciniomycotina</taxon>
        <taxon>Pucciniomycetes</taxon>
        <taxon>Pucciniales</taxon>
        <taxon>Sphaerophragmiaceae</taxon>
        <taxon>Austropuccinia</taxon>
    </lineage>
</organism>
<dbReference type="AlphaFoldDB" id="A0A9Q3BMG4"/>
<feature type="compositionally biased region" description="Polar residues" evidence="1">
    <location>
        <begin position="29"/>
        <end position="52"/>
    </location>
</feature>
<sequence>MDVLVTEGQGSLNEAQTYKLSHSEADNNLFPSNGAYNTTRRLSGNTQSHPEGIQKLTSTQRVSNNIRPLKKCMSSYLTVRKFLGPTNTFKLLNGWHPLIKKKKMMLSTAEWRKRPPPPKQVTKTTPVSISRNLDVKKKPQAQNKSKGKAPATKPYSQGYRISKIQQDAMKNVFQIFRTMMEMQKREEARFKYKK</sequence>